<keyword evidence="3" id="KW-1185">Reference proteome</keyword>
<dbReference type="STRING" id="1873482.Xedl_02871"/>
<dbReference type="RefSeq" id="WP_158024383.1">
    <property type="nucleotide sequence ID" value="NZ_CAWNAG010000129.1"/>
</dbReference>
<comment type="caution">
    <text evidence="2">The sequence shown here is derived from an EMBL/GenBank/DDBJ whole genome shotgun (WGS) entry which is preliminary data.</text>
</comment>
<evidence type="ECO:0000313" key="3">
    <source>
        <dbReference type="Proteomes" id="UP000186268"/>
    </source>
</evidence>
<accession>A0A1Q5TMZ1</accession>
<sequence length="50" mass="5493">MTECSATNQTGSQPLPTSVALSSGRDKRTLLIVIIGYEGIERFSLEYIFV</sequence>
<proteinExistence type="predicted"/>
<evidence type="ECO:0000313" key="2">
    <source>
        <dbReference type="EMBL" id="OKP01597.1"/>
    </source>
</evidence>
<dbReference type="AlphaFoldDB" id="A0A1Q5TMZ1"/>
<gene>
    <name evidence="2" type="ORF">Xedl_02871</name>
</gene>
<evidence type="ECO:0000256" key="1">
    <source>
        <dbReference type="SAM" id="MobiDB-lite"/>
    </source>
</evidence>
<protein>
    <submittedName>
        <fullName evidence="2">Uncharacterized protein</fullName>
    </submittedName>
</protein>
<organism evidence="2 3">
    <name type="scientific">Xenorhabdus eapokensis</name>
    <dbReference type="NCBI Taxonomy" id="1873482"/>
    <lineage>
        <taxon>Bacteria</taxon>
        <taxon>Pseudomonadati</taxon>
        <taxon>Pseudomonadota</taxon>
        <taxon>Gammaproteobacteria</taxon>
        <taxon>Enterobacterales</taxon>
        <taxon>Morganellaceae</taxon>
        <taxon>Xenorhabdus</taxon>
    </lineage>
</organism>
<dbReference type="Proteomes" id="UP000186268">
    <property type="component" value="Unassembled WGS sequence"/>
</dbReference>
<name>A0A1Q5TMZ1_9GAMM</name>
<reference evidence="2 3" key="1">
    <citation type="submission" date="2016-09" db="EMBL/GenBank/DDBJ databases">
        <title>Xenorhabdus thuongxuanensis sp. nov. and Xenorhabdus eapokensis sp. nov., isolated from Steinernema species.</title>
        <authorList>
            <person name="Kaempfer P."/>
            <person name="Tobias N.J."/>
            <person name="Phan Ke L."/>
            <person name="Bode H.B."/>
            <person name="Glaeser S.P."/>
        </authorList>
    </citation>
    <scope>NUCLEOTIDE SEQUENCE [LARGE SCALE GENOMIC DNA]</scope>
    <source>
        <strain evidence="2 3">DL20</strain>
    </source>
</reference>
<dbReference type="EMBL" id="MKGQ01000023">
    <property type="protein sequence ID" value="OKP01597.1"/>
    <property type="molecule type" value="Genomic_DNA"/>
</dbReference>
<feature type="region of interest" description="Disordered" evidence="1">
    <location>
        <begin position="1"/>
        <end position="21"/>
    </location>
</feature>